<comment type="cofactor">
    <cofactor evidence="1">
        <name>Zn(2+)</name>
        <dbReference type="ChEBI" id="CHEBI:29105"/>
    </cofactor>
</comment>
<keyword evidence="8" id="KW-0862">Zinc</keyword>
<dbReference type="Proteomes" id="UP000503640">
    <property type="component" value="Unassembled WGS sequence"/>
</dbReference>
<evidence type="ECO:0000256" key="2">
    <source>
        <dbReference type="ARBA" id="ARBA00004141"/>
    </source>
</evidence>
<evidence type="ECO:0000256" key="6">
    <source>
        <dbReference type="ARBA" id="ARBA00022723"/>
    </source>
</evidence>
<evidence type="ECO:0000256" key="7">
    <source>
        <dbReference type="ARBA" id="ARBA00022801"/>
    </source>
</evidence>
<name>A0A7I9VHK8_9BACT</name>
<dbReference type="GO" id="GO:0046872">
    <property type="term" value="F:metal ion binding"/>
    <property type="evidence" value="ECO:0007669"/>
    <property type="project" value="UniProtKB-KW"/>
</dbReference>
<evidence type="ECO:0000313" key="14">
    <source>
        <dbReference type="EMBL" id="GEJ55517.1"/>
    </source>
</evidence>
<feature type="transmembrane region" description="Helical" evidence="12">
    <location>
        <begin position="244"/>
        <end position="270"/>
    </location>
</feature>
<reference evidence="15" key="1">
    <citation type="journal article" date="2020" name="Appl. Environ. Microbiol.">
        <title>Diazotrophic Anaeromyxobacter Isolates from Soils.</title>
        <authorList>
            <person name="Masuda Y."/>
            <person name="Yamanaka H."/>
            <person name="Xu Z.X."/>
            <person name="Shiratori Y."/>
            <person name="Aono T."/>
            <person name="Amachi S."/>
            <person name="Senoo K."/>
            <person name="Itoh H."/>
        </authorList>
    </citation>
    <scope>NUCLEOTIDE SEQUENCE [LARGE SCALE GENOMIC DNA]</scope>
    <source>
        <strain evidence="15">R267</strain>
    </source>
</reference>
<evidence type="ECO:0000256" key="5">
    <source>
        <dbReference type="ARBA" id="ARBA00022692"/>
    </source>
</evidence>
<feature type="transmembrane region" description="Helical" evidence="12">
    <location>
        <begin position="312"/>
        <end position="335"/>
    </location>
</feature>
<dbReference type="RefSeq" id="WP_176062311.1">
    <property type="nucleotide sequence ID" value="NZ_BJTG01000001.1"/>
</dbReference>
<dbReference type="GO" id="GO:0006508">
    <property type="term" value="P:proteolysis"/>
    <property type="evidence" value="ECO:0007669"/>
    <property type="project" value="UniProtKB-KW"/>
</dbReference>
<evidence type="ECO:0000313" key="15">
    <source>
        <dbReference type="Proteomes" id="UP000503640"/>
    </source>
</evidence>
<dbReference type="Pfam" id="PF02163">
    <property type="entry name" value="Peptidase_M50"/>
    <property type="match status" value="1"/>
</dbReference>
<comment type="caution">
    <text evidence="14">The sequence shown here is derived from an EMBL/GenBank/DDBJ whole genome shotgun (WGS) entry which is preliminary data.</text>
</comment>
<evidence type="ECO:0000256" key="1">
    <source>
        <dbReference type="ARBA" id="ARBA00001947"/>
    </source>
</evidence>
<dbReference type="GO" id="GO:0008237">
    <property type="term" value="F:metallopeptidase activity"/>
    <property type="evidence" value="ECO:0007669"/>
    <property type="project" value="UniProtKB-KW"/>
</dbReference>
<keyword evidence="4" id="KW-0645">Protease</keyword>
<dbReference type="PANTHER" id="PTHR39188">
    <property type="entry name" value="MEMBRANE-ASSOCIATED ZINC METALLOPROTEASE M50B"/>
    <property type="match status" value="1"/>
</dbReference>
<dbReference type="EMBL" id="BJTG01000001">
    <property type="protein sequence ID" value="GEJ55517.1"/>
    <property type="molecule type" value="Genomic_DNA"/>
</dbReference>
<evidence type="ECO:0000256" key="8">
    <source>
        <dbReference type="ARBA" id="ARBA00022833"/>
    </source>
</evidence>
<keyword evidence="7" id="KW-0378">Hydrolase</keyword>
<feature type="transmembrane region" description="Helical" evidence="12">
    <location>
        <begin position="36"/>
        <end position="55"/>
    </location>
</feature>
<keyword evidence="15" id="KW-1185">Reference proteome</keyword>
<dbReference type="InterPro" id="IPR008915">
    <property type="entry name" value="Peptidase_M50"/>
</dbReference>
<evidence type="ECO:0000256" key="3">
    <source>
        <dbReference type="ARBA" id="ARBA00007931"/>
    </source>
</evidence>
<comment type="subcellular location">
    <subcellularLocation>
        <location evidence="2">Membrane</location>
        <topology evidence="2">Multi-pass membrane protein</topology>
    </subcellularLocation>
</comment>
<comment type="similarity">
    <text evidence="3">Belongs to the peptidase M50B family.</text>
</comment>
<evidence type="ECO:0000256" key="10">
    <source>
        <dbReference type="ARBA" id="ARBA00023049"/>
    </source>
</evidence>
<evidence type="ECO:0000256" key="4">
    <source>
        <dbReference type="ARBA" id="ARBA00022670"/>
    </source>
</evidence>
<accession>A0A7I9VHK8</accession>
<proteinExistence type="inferred from homology"/>
<keyword evidence="5 12" id="KW-0812">Transmembrane</keyword>
<keyword evidence="10" id="KW-0482">Metalloprotease</keyword>
<feature type="transmembrane region" description="Helical" evidence="12">
    <location>
        <begin position="12"/>
        <end position="30"/>
    </location>
</feature>
<evidence type="ECO:0000259" key="13">
    <source>
        <dbReference type="Pfam" id="PF02163"/>
    </source>
</evidence>
<evidence type="ECO:0000256" key="11">
    <source>
        <dbReference type="ARBA" id="ARBA00023136"/>
    </source>
</evidence>
<organism evidence="14 15">
    <name type="scientific">Anaeromyxobacter diazotrophicus</name>
    <dbReference type="NCBI Taxonomy" id="2590199"/>
    <lineage>
        <taxon>Bacteria</taxon>
        <taxon>Pseudomonadati</taxon>
        <taxon>Myxococcota</taxon>
        <taxon>Myxococcia</taxon>
        <taxon>Myxococcales</taxon>
        <taxon>Cystobacterineae</taxon>
        <taxon>Anaeromyxobacteraceae</taxon>
        <taxon>Anaeromyxobacter</taxon>
    </lineage>
</organism>
<keyword evidence="11 12" id="KW-0472">Membrane</keyword>
<evidence type="ECO:0000256" key="9">
    <source>
        <dbReference type="ARBA" id="ARBA00022989"/>
    </source>
</evidence>
<protein>
    <recommendedName>
        <fullName evidence="13">Peptidase M50 domain-containing protein</fullName>
    </recommendedName>
</protein>
<feature type="transmembrane region" description="Helical" evidence="12">
    <location>
        <begin position="341"/>
        <end position="360"/>
    </location>
</feature>
<keyword evidence="6" id="KW-0479">Metal-binding</keyword>
<feature type="domain" description="Peptidase M50" evidence="13">
    <location>
        <begin position="260"/>
        <end position="328"/>
    </location>
</feature>
<evidence type="ECO:0000256" key="12">
    <source>
        <dbReference type="SAM" id="Phobius"/>
    </source>
</evidence>
<dbReference type="GO" id="GO:0016020">
    <property type="term" value="C:membrane"/>
    <property type="evidence" value="ECO:0007669"/>
    <property type="project" value="UniProtKB-SubCell"/>
</dbReference>
<feature type="transmembrane region" description="Helical" evidence="12">
    <location>
        <begin position="442"/>
        <end position="461"/>
    </location>
</feature>
<sequence>METATFRPPLRRLGAHLLAGGAAGALVGLAAEIPPLVAVLFGAVAAAIALTARHAGGLRVLADERGLRVAGAAAAPTSSARQPPAAPGAVEAAWGELRLGFGLAQRADGTVQRYAVFADARGRSFAFAELSASAAPCAPVRGADGGSVPVVELRDAPLLLALLVQRVPAWQILPEALQAAPAAAAVDPEAPAAAGPVLRPRREARRARMGVWALAAKLGSKLAASFGKLAATGLKAVKTANVGWAAASVATYSLLFSWKFALALMVQLFIHEYGHVHAMRRTGMRVRGMYFVPLLGALAVTDDAFTSRRQQVYVALNGPLWGSLAALAPAGLWLWTHDPQWAAIAAFWALVNLFNLLPIAPLDGGRALQAFAYSYSSGLGVALSALGLAGAVALASAAGFSLIWLVAVLGAMELAGEVQSRTGARALRLLPAPARFGAPHWLYLRAVLGGSPGVAGEALFLRGLERQEKAARAAPLTAGQLVRWGLTYAALAAALVLLVWFMRHVPGADAASRILE</sequence>
<gene>
    <name evidence="14" type="ORF">AMYX_02580</name>
</gene>
<feature type="transmembrane region" description="Helical" evidence="12">
    <location>
        <begin position="481"/>
        <end position="502"/>
    </location>
</feature>
<keyword evidence="9 12" id="KW-1133">Transmembrane helix</keyword>
<dbReference type="AlphaFoldDB" id="A0A7I9VHK8"/>
<dbReference type="PANTHER" id="PTHR39188:SF3">
    <property type="entry name" value="STAGE IV SPORULATION PROTEIN FB"/>
    <property type="match status" value="1"/>
</dbReference>
<feature type="transmembrane region" description="Helical" evidence="12">
    <location>
        <begin position="381"/>
        <end position="407"/>
    </location>
</feature>